<dbReference type="AlphaFoldDB" id="A0A2U9IH96"/>
<dbReference type="Proteomes" id="UP000248044">
    <property type="component" value="Chromosome"/>
</dbReference>
<dbReference type="GeneID" id="36833151"/>
<name>A0A2U9IH96_9CREN</name>
<gene>
    <name evidence="1" type="ORF">DFR85_13305</name>
</gene>
<dbReference type="RefSeq" id="WP_110271301.1">
    <property type="nucleotide sequence ID" value="NZ_CP029289.2"/>
</dbReference>
<evidence type="ECO:0000313" key="2">
    <source>
        <dbReference type="Proteomes" id="UP000248044"/>
    </source>
</evidence>
<dbReference type="OrthoDB" id="42097at2157"/>
<accession>A0A2U9IH96</accession>
<proteinExistence type="predicted"/>
<dbReference type="EMBL" id="CP029289">
    <property type="protein sequence ID" value="AWR95423.1"/>
    <property type="molecule type" value="Genomic_DNA"/>
</dbReference>
<protein>
    <submittedName>
        <fullName evidence="1">Uncharacterized protein</fullName>
    </submittedName>
</protein>
<reference evidence="1 2" key="1">
    <citation type="submission" date="2018-05" db="EMBL/GenBank/DDBJ databases">
        <title>Complete Genome Sequences of Extremely Thermoacidophilic, Metal-Mobilizing Type-Strain Members of the Archaeal Family Sulfolobaceae: Acidianus brierleyi DSM-1651T, Acidianus sulfidivorans DSM-18786T, Metallosphaera hakonensis DSM-7519T, and Metallosphaera prunae DSM-10039T.</title>
        <authorList>
            <person name="Counts J.A."/>
            <person name="Kelly R.M."/>
        </authorList>
    </citation>
    <scope>NUCLEOTIDE SEQUENCE [LARGE SCALE GENOMIC DNA]</scope>
    <source>
        <strain evidence="1 2">DSM 1651</strain>
    </source>
</reference>
<organism evidence="1 2">
    <name type="scientific">Acidianus brierleyi</name>
    <dbReference type="NCBI Taxonomy" id="41673"/>
    <lineage>
        <taxon>Archaea</taxon>
        <taxon>Thermoproteota</taxon>
        <taxon>Thermoprotei</taxon>
        <taxon>Sulfolobales</taxon>
        <taxon>Sulfolobaceae</taxon>
        <taxon>Acidianus</taxon>
    </lineage>
</organism>
<keyword evidence="2" id="KW-1185">Reference proteome</keyword>
<sequence length="130" mass="15553">MEYFIREGNSNTFYYILRGNVTSKVFKTSVTLSEMYDIILKNTNMEFKRTKKTLRTENERLFKILVVYGGVRQSMRKIYATRINELGKTLINMDEFSLQFWYTESLSKFSIRNNVVDTFKVSKAFRDLYE</sequence>
<dbReference type="KEGG" id="abri:DFR85_13305"/>
<evidence type="ECO:0000313" key="1">
    <source>
        <dbReference type="EMBL" id="AWR95423.1"/>
    </source>
</evidence>